<sequence length="225" mass="25952">MINLNHGMQKIIPQWSLRDVTKLFKRIHHQDEQNDDYKGITFYYNVLFYTLAPVDKSELHEIFDTVLEMIGNIFTLHREERNKLKNSYLAEASIQNFGKGSYIMKGDIGISTTLFPNFEHYIQEFSGLPSLLECIFQILLSDSSEPILLMGPSGYKMFISKLYLQKAKVIASTQETSVSQLIGSSAFLTKSEAKHFYLDLIFRICHIYDGKKITELKAVYVTLEI</sequence>
<proteinExistence type="predicted"/>
<dbReference type="EMBL" id="JAPFFF010000043">
    <property type="protein sequence ID" value="KAK8841093.1"/>
    <property type="molecule type" value="Genomic_DNA"/>
</dbReference>
<organism evidence="1 2">
    <name type="scientific">Tritrichomonas musculus</name>
    <dbReference type="NCBI Taxonomy" id="1915356"/>
    <lineage>
        <taxon>Eukaryota</taxon>
        <taxon>Metamonada</taxon>
        <taxon>Parabasalia</taxon>
        <taxon>Tritrichomonadida</taxon>
        <taxon>Tritrichomonadidae</taxon>
        <taxon>Tritrichomonas</taxon>
    </lineage>
</organism>
<dbReference type="Proteomes" id="UP001470230">
    <property type="component" value="Unassembled WGS sequence"/>
</dbReference>
<accession>A0ABR2H4D6</accession>
<evidence type="ECO:0000313" key="2">
    <source>
        <dbReference type="Proteomes" id="UP001470230"/>
    </source>
</evidence>
<gene>
    <name evidence="1" type="ORF">M9Y10_027934</name>
</gene>
<keyword evidence="2" id="KW-1185">Reference proteome</keyword>
<reference evidence="1 2" key="1">
    <citation type="submission" date="2024-04" db="EMBL/GenBank/DDBJ databases">
        <title>Tritrichomonas musculus Genome.</title>
        <authorList>
            <person name="Alves-Ferreira E."/>
            <person name="Grigg M."/>
            <person name="Lorenzi H."/>
            <person name="Galac M."/>
        </authorList>
    </citation>
    <scope>NUCLEOTIDE SEQUENCE [LARGE SCALE GENOMIC DNA]</scope>
    <source>
        <strain evidence="1 2">EAF2021</strain>
    </source>
</reference>
<name>A0ABR2H4D6_9EUKA</name>
<protein>
    <submittedName>
        <fullName evidence="1">Uncharacterized protein</fullName>
    </submittedName>
</protein>
<comment type="caution">
    <text evidence="1">The sequence shown here is derived from an EMBL/GenBank/DDBJ whole genome shotgun (WGS) entry which is preliminary data.</text>
</comment>
<evidence type="ECO:0000313" key="1">
    <source>
        <dbReference type="EMBL" id="KAK8841093.1"/>
    </source>
</evidence>